<dbReference type="InterPro" id="IPR011010">
    <property type="entry name" value="DNA_brk_join_enz"/>
</dbReference>
<dbReference type="PANTHER" id="PTHR30349:SF64">
    <property type="entry name" value="PROPHAGE INTEGRASE INTD-RELATED"/>
    <property type="match status" value="1"/>
</dbReference>
<evidence type="ECO:0000256" key="2">
    <source>
        <dbReference type="ARBA" id="ARBA00022908"/>
    </source>
</evidence>
<dbReference type="GO" id="GO:0015074">
    <property type="term" value="P:DNA integration"/>
    <property type="evidence" value="ECO:0007669"/>
    <property type="project" value="UniProtKB-KW"/>
</dbReference>
<keyword evidence="4" id="KW-0233">DNA recombination</keyword>
<dbReference type="CDD" id="cd00796">
    <property type="entry name" value="INT_Rci_Hp1_C"/>
    <property type="match status" value="1"/>
</dbReference>
<keyword evidence="3 5" id="KW-0238">DNA-binding</keyword>
<evidence type="ECO:0000259" key="6">
    <source>
        <dbReference type="PROSITE" id="PS51898"/>
    </source>
</evidence>
<dbReference type="InterPro" id="IPR044068">
    <property type="entry name" value="CB"/>
</dbReference>
<dbReference type="PROSITE" id="PS51898">
    <property type="entry name" value="TYR_RECOMBINASE"/>
    <property type="match status" value="1"/>
</dbReference>
<proteinExistence type="inferred from homology"/>
<dbReference type="EMBL" id="JZYX01000063">
    <property type="protein sequence ID" value="KJN19126.1"/>
    <property type="molecule type" value="Genomic_DNA"/>
</dbReference>
<dbReference type="AlphaFoldDB" id="A0A0F1AAM1"/>
<dbReference type="InterPro" id="IPR050090">
    <property type="entry name" value="Tyrosine_recombinase_XerCD"/>
</dbReference>
<dbReference type="Gene3D" id="1.10.443.10">
    <property type="entry name" value="Intergrase catalytic core"/>
    <property type="match status" value="1"/>
</dbReference>
<organism evidence="8 9">
    <name type="scientific">Enterobacter sichuanensis</name>
    <dbReference type="NCBI Taxonomy" id="2071710"/>
    <lineage>
        <taxon>Bacteria</taxon>
        <taxon>Pseudomonadati</taxon>
        <taxon>Pseudomonadota</taxon>
        <taxon>Gammaproteobacteria</taxon>
        <taxon>Enterobacterales</taxon>
        <taxon>Enterobacteriaceae</taxon>
        <taxon>Enterobacter</taxon>
        <taxon>Enterobacter cloacae complex</taxon>
    </lineage>
</organism>
<comment type="caution">
    <text evidence="8">The sequence shown here is derived from an EMBL/GenBank/DDBJ whole genome shotgun (WGS) entry which is preliminary data.</text>
</comment>
<evidence type="ECO:0000256" key="3">
    <source>
        <dbReference type="ARBA" id="ARBA00023125"/>
    </source>
</evidence>
<evidence type="ECO:0000256" key="4">
    <source>
        <dbReference type="ARBA" id="ARBA00023172"/>
    </source>
</evidence>
<evidence type="ECO:0000256" key="1">
    <source>
        <dbReference type="ARBA" id="ARBA00008857"/>
    </source>
</evidence>
<dbReference type="OrthoDB" id="5589990at2"/>
<dbReference type="PROSITE" id="PS51900">
    <property type="entry name" value="CB"/>
    <property type="match status" value="1"/>
</dbReference>
<reference evidence="8 9" key="1">
    <citation type="submission" date="2015-03" db="EMBL/GenBank/DDBJ databases">
        <authorList>
            <person name="McCorrison J."/>
            <person name="Sanka R."/>
            <person name="Adams M."/>
            <person name="Brinkac L."/>
            <person name="Nierman W."/>
            <person name="Sutton G."/>
            <person name="Nelson K."/>
            <person name="Kiedrowski L."/>
            <person name="Guerrero D."/>
            <person name="Bonomo R."/>
        </authorList>
    </citation>
    <scope>NUCLEOTIDE SEQUENCE [LARGE SCALE GENOMIC DNA]</scope>
    <source>
        <strain evidence="8 9">35699</strain>
    </source>
</reference>
<evidence type="ECO:0000313" key="9">
    <source>
        <dbReference type="Proteomes" id="UP000033352"/>
    </source>
</evidence>
<keyword evidence="2" id="KW-0229">DNA integration</keyword>
<dbReference type="SUPFAM" id="SSF56349">
    <property type="entry name" value="DNA breaking-rejoining enzymes"/>
    <property type="match status" value="1"/>
</dbReference>
<dbReference type="InterPro" id="IPR013762">
    <property type="entry name" value="Integrase-like_cat_sf"/>
</dbReference>
<accession>A0A0F1AAM1</accession>
<name>A0A0F1AAM1_9ENTR</name>
<dbReference type="PATRIC" id="fig|1619248.3.peg.4308"/>
<dbReference type="GO" id="GO:0003677">
    <property type="term" value="F:DNA binding"/>
    <property type="evidence" value="ECO:0007669"/>
    <property type="project" value="UniProtKB-UniRule"/>
</dbReference>
<evidence type="ECO:0000256" key="5">
    <source>
        <dbReference type="PROSITE-ProRule" id="PRU01248"/>
    </source>
</evidence>
<dbReference type="InterPro" id="IPR002104">
    <property type="entry name" value="Integrase_catalytic"/>
</dbReference>
<evidence type="ECO:0000259" key="7">
    <source>
        <dbReference type="PROSITE" id="PS51900"/>
    </source>
</evidence>
<protein>
    <submittedName>
        <fullName evidence="8">Integrase</fullName>
    </submittedName>
</protein>
<feature type="domain" description="Core-binding (CB)" evidence="7">
    <location>
        <begin position="57"/>
        <end position="161"/>
    </location>
</feature>
<feature type="domain" description="Tyr recombinase" evidence="6">
    <location>
        <begin position="181"/>
        <end position="362"/>
    </location>
</feature>
<dbReference type="InterPro" id="IPR010998">
    <property type="entry name" value="Integrase_recombinase_N"/>
</dbReference>
<sequence length="387" mass="44503">MSITLRGGVWHCHFVTPSGKRIRRSLGTGDKKQAQELHDKLKAEAWRVDKIGELPTRTFEECCIRWIREKEHKRSLDDDKTKIEYFLRHFSGRDISTITADQVHEAVSKMVNRKHIQVWESRRDAAIRRGKEPPPYVEKPVSQATKSQHLSFMRSLFKAAANDWGWIKTAPVIKTKKPISKRIRWLTRDEAERLIACMPESIKPVVIFALATGLRRSNIIDLEWQQVDMQRKVAWVNPENAKAGKAIGVALNDTACRVLRDQIGKSSRWVFVHTKPSTRPDKTVTPAVRKMRVDDNVAWRIGLERAGIEDFRFHDLRHTWASWLIQSGVPLSVLQEMGGWESIEMVRRYAHLAPNHLSEHARKIDAIFGNHDTNTTQGENQAGLKLA</sequence>
<dbReference type="PANTHER" id="PTHR30349">
    <property type="entry name" value="PHAGE INTEGRASE-RELATED"/>
    <property type="match status" value="1"/>
</dbReference>
<comment type="similarity">
    <text evidence="1">Belongs to the 'phage' integrase family.</text>
</comment>
<gene>
    <name evidence="8" type="ORF">SS37_22355</name>
</gene>
<dbReference type="GO" id="GO:0006310">
    <property type="term" value="P:DNA recombination"/>
    <property type="evidence" value="ECO:0007669"/>
    <property type="project" value="UniProtKB-KW"/>
</dbReference>
<dbReference type="Gene3D" id="1.10.150.130">
    <property type="match status" value="1"/>
</dbReference>
<evidence type="ECO:0000313" key="8">
    <source>
        <dbReference type="EMBL" id="KJN19126.1"/>
    </source>
</evidence>
<dbReference type="Pfam" id="PF00589">
    <property type="entry name" value="Phage_integrase"/>
    <property type="match status" value="1"/>
</dbReference>
<dbReference type="Proteomes" id="UP000033352">
    <property type="component" value="Unassembled WGS sequence"/>
</dbReference>